<reference evidence="7" key="1">
    <citation type="submission" date="2020-05" db="EMBL/GenBank/DDBJ databases">
        <title>Phylogenomic resolution of chytrid fungi.</title>
        <authorList>
            <person name="Stajich J.E."/>
            <person name="Amses K."/>
            <person name="Simmons R."/>
            <person name="Seto K."/>
            <person name="Myers J."/>
            <person name="Bonds A."/>
            <person name="Quandt C.A."/>
            <person name="Barry K."/>
            <person name="Liu P."/>
            <person name="Grigoriev I."/>
            <person name="Longcore J.E."/>
            <person name="James T.Y."/>
        </authorList>
    </citation>
    <scope>NUCLEOTIDE SEQUENCE</scope>
    <source>
        <strain evidence="7">JEL0318</strain>
    </source>
</reference>
<dbReference type="FunFam" id="2.130.10.10:FF:000463">
    <property type="entry name" value="intraflagellar transport protein 80 homolog"/>
    <property type="match status" value="1"/>
</dbReference>
<dbReference type="Gene3D" id="2.130.10.10">
    <property type="entry name" value="YVTN repeat-like/Quinoprotein amine dehydrogenase"/>
    <property type="match status" value="3"/>
</dbReference>
<feature type="repeat" description="WD" evidence="4">
    <location>
        <begin position="114"/>
        <end position="146"/>
    </location>
</feature>
<dbReference type="PROSITE" id="PS50294">
    <property type="entry name" value="WD_REPEATS_REGION"/>
    <property type="match status" value="2"/>
</dbReference>
<keyword evidence="8" id="KW-1185">Reference proteome</keyword>
<evidence type="ECO:0000259" key="5">
    <source>
        <dbReference type="Pfam" id="PF23335"/>
    </source>
</evidence>
<dbReference type="InterPro" id="IPR056456">
    <property type="entry name" value="Beta-prop_IFT80_2nd"/>
</dbReference>
<comment type="caution">
    <text evidence="7">The sequence shown here is derived from an EMBL/GenBank/DDBJ whole genome shotgun (WGS) entry which is preliminary data.</text>
</comment>
<dbReference type="InterPro" id="IPR015943">
    <property type="entry name" value="WD40/YVTN_repeat-like_dom_sf"/>
</dbReference>
<name>A0AAD5X214_9FUNG</name>
<dbReference type="PANTHER" id="PTHR24098:SF0">
    <property type="entry name" value="OUTER SEGMENT 5"/>
    <property type="match status" value="1"/>
</dbReference>
<dbReference type="GO" id="GO:0060271">
    <property type="term" value="P:cilium assembly"/>
    <property type="evidence" value="ECO:0007669"/>
    <property type="project" value="TreeGrafter"/>
</dbReference>
<proteinExistence type="predicted"/>
<gene>
    <name evidence="7" type="primary">IFT80</name>
    <name evidence="7" type="ORF">HK097_007810</name>
</gene>
<evidence type="ECO:0000256" key="3">
    <source>
        <dbReference type="ARBA" id="ARBA00023273"/>
    </source>
</evidence>
<organism evidence="7 8">
    <name type="scientific">Rhizophlyctis rosea</name>
    <dbReference type="NCBI Taxonomy" id="64517"/>
    <lineage>
        <taxon>Eukaryota</taxon>
        <taxon>Fungi</taxon>
        <taxon>Fungi incertae sedis</taxon>
        <taxon>Chytridiomycota</taxon>
        <taxon>Chytridiomycota incertae sedis</taxon>
        <taxon>Chytridiomycetes</taxon>
        <taxon>Rhizophlyctidales</taxon>
        <taxon>Rhizophlyctidaceae</taxon>
        <taxon>Rhizophlyctis</taxon>
    </lineage>
</organism>
<dbReference type="PROSITE" id="PS50082">
    <property type="entry name" value="WD_REPEATS_2"/>
    <property type="match status" value="2"/>
</dbReference>
<dbReference type="PANTHER" id="PTHR24098">
    <property type="entry name" value="OUTER SEGMENT 5"/>
    <property type="match status" value="1"/>
</dbReference>
<dbReference type="EMBL" id="JADGJD010000420">
    <property type="protein sequence ID" value="KAJ3051223.1"/>
    <property type="molecule type" value="Genomic_DNA"/>
</dbReference>
<comment type="subcellular location">
    <subcellularLocation>
        <location evidence="1">Cell projection</location>
        <location evidence="1">Cilium</location>
    </subcellularLocation>
</comment>
<dbReference type="InterPro" id="IPR056157">
    <property type="entry name" value="TPR_IFT80_172_dom"/>
</dbReference>
<dbReference type="GO" id="GO:0030992">
    <property type="term" value="C:intraciliary transport particle B"/>
    <property type="evidence" value="ECO:0007669"/>
    <property type="project" value="TreeGrafter"/>
</dbReference>
<evidence type="ECO:0000256" key="4">
    <source>
        <dbReference type="PROSITE-ProRule" id="PRU00221"/>
    </source>
</evidence>
<evidence type="ECO:0000313" key="7">
    <source>
        <dbReference type="EMBL" id="KAJ3051223.1"/>
    </source>
</evidence>
<dbReference type="Pfam" id="PF23335">
    <property type="entry name" value="Beta-prop_IFT80_2nd"/>
    <property type="match status" value="1"/>
</dbReference>
<keyword evidence="2" id="KW-0969">Cilium</keyword>
<dbReference type="GO" id="GO:0005929">
    <property type="term" value="C:cilium"/>
    <property type="evidence" value="ECO:0007669"/>
    <property type="project" value="UniProtKB-SubCell"/>
</dbReference>
<protein>
    <submittedName>
        <fullName evidence="7">Intraflagellar transport protein 80</fullName>
    </submittedName>
</protein>
<feature type="domain" description="IFT80/172/WDR35 TPR" evidence="6">
    <location>
        <begin position="626"/>
        <end position="771"/>
    </location>
</feature>
<dbReference type="Pfam" id="PF00400">
    <property type="entry name" value="WD40"/>
    <property type="match status" value="3"/>
</dbReference>
<keyword evidence="4" id="KW-0853">WD repeat</keyword>
<dbReference type="SMART" id="SM00320">
    <property type="entry name" value="WD40"/>
    <property type="match status" value="6"/>
</dbReference>
<dbReference type="InterPro" id="IPR036322">
    <property type="entry name" value="WD40_repeat_dom_sf"/>
</dbReference>
<keyword evidence="3" id="KW-0966">Cell projection</keyword>
<evidence type="ECO:0000256" key="2">
    <source>
        <dbReference type="ARBA" id="ARBA00023069"/>
    </source>
</evidence>
<evidence type="ECO:0000256" key="1">
    <source>
        <dbReference type="ARBA" id="ARBA00004138"/>
    </source>
</evidence>
<evidence type="ECO:0000313" key="8">
    <source>
        <dbReference type="Proteomes" id="UP001212841"/>
    </source>
</evidence>
<dbReference type="AlphaFoldDB" id="A0AAD5X214"/>
<evidence type="ECO:0000259" key="6">
    <source>
        <dbReference type="Pfam" id="PF23387"/>
    </source>
</evidence>
<feature type="repeat" description="WD" evidence="4">
    <location>
        <begin position="196"/>
        <end position="228"/>
    </location>
</feature>
<dbReference type="InterPro" id="IPR001680">
    <property type="entry name" value="WD40_rpt"/>
</dbReference>
<dbReference type="SUPFAM" id="SSF50978">
    <property type="entry name" value="WD40 repeat-like"/>
    <property type="match status" value="2"/>
</dbReference>
<feature type="domain" description="IFT80 second beta-propeller" evidence="5">
    <location>
        <begin position="313"/>
        <end position="593"/>
    </location>
</feature>
<dbReference type="Gene3D" id="1.25.40.470">
    <property type="match status" value="1"/>
</dbReference>
<dbReference type="Proteomes" id="UP001212841">
    <property type="component" value="Unassembled WGS sequence"/>
</dbReference>
<sequence>MKLKINQDDTHRHKDIVTCVAWIDNNELYSCGDDRQMLRWSGDGELLGPVATTLFNPPPVKSGTEPPPPVYVTEIHWFPAAPGKGQTGTDVYVVGGTDGRFYLCTKGGRLEKSVEAHKGALLSLRWNYEGSAIVTAGEDGQIKIWSRSGMLRSVLAQTGYPTYSVAWSPANDQVLFTNGRNLIIKYLQPSNKPNQWKAHDGVILKVDWNMVNNLILSGGEDRKYKVWDSYGRQLFSSSPGDHPITSIAWNPSGEMFAVASFNTLRVCDKLGWSYAMEKPNSGSIYNIAWTPDGTQMACAGGCGGVVFGHIINRRFEWKNYEVTVQDVHKIHVHDVVQGSTEHLEFRDRVVKASLGYGHLVVTTSSQCYVYSEKNWNTPAIVDLTNNGRVTCIQQSVDHFLLVDNLTGIQIYNYEARLVSSPKYAGLRADAITVQTIALSNDTLAVRDSADDKAIHIFDTTTGRPISTQPFKHTMEISELALSQSKSNVGRQLVVVDKNRDMYITPVGKANWKKLGTMVETFAWNSETDMLAAVMDYKFVMWYYPNVVFVDEDIAPLTRFEKDGSSFGKNAQITNFIGTQCTLRRADGANVTVSNITPLPAILQEHARKKQWEEAIRLCRYVKMPELWACLAAMAIFGNDLNTAEVAYAAIDEVQKVEYVCYIRDIPTPEGRAAELALLRHNSKEAETILLNANMYFRAIKMWIGLFNWDRALELAVKYKTHVDTVLYFREKYLRSLGSKETSKRFLQYAQGVTVDYEKIKAKLAMEEEAEKLGGKAKAYQ</sequence>
<accession>A0AAD5X214</accession>
<dbReference type="Pfam" id="PF23387">
    <property type="entry name" value="TPR_IFT80_172"/>
    <property type="match status" value="1"/>
</dbReference>
<dbReference type="FunFam" id="1.25.40.470:FF:000007">
    <property type="entry name" value="Intraflagellar transport 80 homolog (Chlamydomonas)"/>
    <property type="match status" value="1"/>
</dbReference>